<dbReference type="OrthoDB" id="5575at2759"/>
<dbReference type="InterPro" id="IPR027417">
    <property type="entry name" value="P-loop_NTPase"/>
</dbReference>
<feature type="non-terminal residue" evidence="2">
    <location>
        <position position="1"/>
    </location>
</feature>
<accession>A0A7J6WEV8</accession>
<dbReference type="AlphaFoldDB" id="A0A7J6WEV8"/>
<dbReference type="GO" id="GO:0000388">
    <property type="term" value="P:spliceosome conformational change to release U4 (or U4atac) and U1 (or U11)"/>
    <property type="evidence" value="ECO:0007669"/>
    <property type="project" value="TreeGrafter"/>
</dbReference>
<evidence type="ECO:0000259" key="1">
    <source>
        <dbReference type="Pfam" id="PF23445"/>
    </source>
</evidence>
<dbReference type="Gene3D" id="3.40.50.300">
    <property type="entry name" value="P-loop containing nucleotide triphosphate hydrolases"/>
    <property type="match status" value="1"/>
</dbReference>
<keyword evidence="2" id="KW-0687">Ribonucleoprotein</keyword>
<dbReference type="Pfam" id="PF23445">
    <property type="entry name" value="WHD_SNRNP200"/>
    <property type="match status" value="1"/>
</dbReference>
<dbReference type="GO" id="GO:0005681">
    <property type="term" value="C:spliceosomal complex"/>
    <property type="evidence" value="ECO:0007669"/>
    <property type="project" value="TreeGrafter"/>
</dbReference>
<keyword evidence="2" id="KW-0347">Helicase</keyword>
<name>A0A7J6WEV8_THATH</name>
<protein>
    <submittedName>
        <fullName evidence="2">U5 small nuclear ribonucleoprotein helicase</fullName>
    </submittedName>
</protein>
<dbReference type="PANTHER" id="PTHR24075:SF5">
    <property type="entry name" value="U5 SMALL NUCLEAR RIBONUCLEOPROTEIN 200 KDA HELICASE"/>
    <property type="match status" value="1"/>
</dbReference>
<keyword evidence="2" id="KW-0067">ATP-binding</keyword>
<keyword evidence="2" id="KW-0378">Hydrolase</keyword>
<evidence type="ECO:0000313" key="3">
    <source>
        <dbReference type="Proteomes" id="UP000554482"/>
    </source>
</evidence>
<dbReference type="Gene3D" id="1.10.10.10">
    <property type="entry name" value="Winged helix-like DNA-binding domain superfamily/Winged helix DNA-binding domain"/>
    <property type="match status" value="1"/>
</dbReference>
<dbReference type="InterPro" id="IPR057842">
    <property type="entry name" value="WH_MER3"/>
</dbReference>
<organism evidence="2 3">
    <name type="scientific">Thalictrum thalictroides</name>
    <name type="common">Rue-anemone</name>
    <name type="synonym">Anemone thalictroides</name>
    <dbReference type="NCBI Taxonomy" id="46969"/>
    <lineage>
        <taxon>Eukaryota</taxon>
        <taxon>Viridiplantae</taxon>
        <taxon>Streptophyta</taxon>
        <taxon>Embryophyta</taxon>
        <taxon>Tracheophyta</taxon>
        <taxon>Spermatophyta</taxon>
        <taxon>Magnoliopsida</taxon>
        <taxon>Ranunculales</taxon>
        <taxon>Ranunculaceae</taxon>
        <taxon>Thalictroideae</taxon>
        <taxon>Thalictrum</taxon>
    </lineage>
</organism>
<dbReference type="InterPro" id="IPR036388">
    <property type="entry name" value="WH-like_DNA-bd_sf"/>
</dbReference>
<gene>
    <name evidence="2" type="ORF">FRX31_014996</name>
</gene>
<sequence>MLSATLLEGIGYLHEGLTSIEREVVSQLFEAGWIQMMGHASRPLLDNSEVVVGVIDNKQDAVEYLTWTFMYRRLTQNPNYYNLQGVSQ</sequence>
<keyword evidence="3" id="KW-1185">Reference proteome</keyword>
<dbReference type="EMBL" id="JABWDY010017347">
    <property type="protein sequence ID" value="KAF5195417.1"/>
    <property type="molecule type" value="Genomic_DNA"/>
</dbReference>
<dbReference type="GO" id="GO:0003724">
    <property type="term" value="F:RNA helicase activity"/>
    <property type="evidence" value="ECO:0007669"/>
    <property type="project" value="TreeGrafter"/>
</dbReference>
<comment type="caution">
    <text evidence="2">The sequence shown here is derived from an EMBL/GenBank/DDBJ whole genome shotgun (WGS) entry which is preliminary data.</text>
</comment>
<keyword evidence="2" id="KW-0547">Nucleotide-binding</keyword>
<dbReference type="Proteomes" id="UP000554482">
    <property type="component" value="Unassembled WGS sequence"/>
</dbReference>
<dbReference type="PANTHER" id="PTHR24075">
    <property type="entry name" value="SEC63 DOMAIN-CONTAINING"/>
    <property type="match status" value="1"/>
</dbReference>
<feature type="domain" description="MER3 helicase-like winged helix" evidence="1">
    <location>
        <begin position="47"/>
        <end position="87"/>
    </location>
</feature>
<evidence type="ECO:0000313" key="2">
    <source>
        <dbReference type="EMBL" id="KAF5195417.1"/>
    </source>
</evidence>
<proteinExistence type="predicted"/>
<reference evidence="2 3" key="1">
    <citation type="submission" date="2020-06" db="EMBL/GenBank/DDBJ databases">
        <title>Transcriptomic and genomic resources for Thalictrum thalictroides and T. hernandezii: Facilitating candidate gene discovery in an emerging model plant lineage.</title>
        <authorList>
            <person name="Arias T."/>
            <person name="Riano-Pachon D.M."/>
            <person name="Di Stilio V.S."/>
        </authorList>
    </citation>
    <scope>NUCLEOTIDE SEQUENCE [LARGE SCALE GENOMIC DNA]</scope>
    <source>
        <strain evidence="3">cv. WT478/WT964</strain>
        <tissue evidence="2">Leaves</tissue>
    </source>
</reference>
<dbReference type="GO" id="GO:0003723">
    <property type="term" value="F:RNA binding"/>
    <property type="evidence" value="ECO:0007669"/>
    <property type="project" value="TreeGrafter"/>
</dbReference>